<dbReference type="GO" id="GO:0008610">
    <property type="term" value="P:lipid biosynthetic process"/>
    <property type="evidence" value="ECO:0007669"/>
    <property type="project" value="UniProtKB-ARBA"/>
</dbReference>
<dbReference type="GO" id="GO:0043041">
    <property type="term" value="P:amino acid activation for nonribosomal peptide biosynthetic process"/>
    <property type="evidence" value="ECO:0007669"/>
    <property type="project" value="TreeGrafter"/>
</dbReference>
<dbReference type="FunFam" id="3.40.50.980:FF:000002">
    <property type="entry name" value="Enterobactin synthetase component F"/>
    <property type="match status" value="1"/>
</dbReference>
<dbReference type="Pfam" id="PF13193">
    <property type="entry name" value="AMP-binding_C"/>
    <property type="match status" value="3"/>
</dbReference>
<dbReference type="InterPro" id="IPR010071">
    <property type="entry name" value="AA_adenyl_dom"/>
</dbReference>
<dbReference type="FunFam" id="1.10.1200.10:FF:000016">
    <property type="entry name" value="Non-ribosomal peptide synthase"/>
    <property type="match status" value="2"/>
</dbReference>
<dbReference type="CDD" id="cd05930">
    <property type="entry name" value="A_NRPS"/>
    <property type="match status" value="1"/>
</dbReference>
<feature type="domain" description="Carrier" evidence="5">
    <location>
        <begin position="961"/>
        <end position="1036"/>
    </location>
</feature>
<dbReference type="FunFam" id="3.40.50.980:FF:000001">
    <property type="entry name" value="Non-ribosomal peptide synthetase"/>
    <property type="match status" value="3"/>
</dbReference>
<name>A0A540W174_9ACTN</name>
<dbReference type="InterPro" id="IPR020845">
    <property type="entry name" value="AMP-binding_CS"/>
</dbReference>
<dbReference type="Gene3D" id="3.30.559.30">
    <property type="entry name" value="Nonribosomal peptide synthetase, condensation domain"/>
    <property type="match status" value="3"/>
</dbReference>
<dbReference type="PANTHER" id="PTHR45527">
    <property type="entry name" value="NONRIBOSOMAL PEPTIDE SYNTHETASE"/>
    <property type="match status" value="1"/>
</dbReference>
<dbReference type="Gene3D" id="3.40.50.980">
    <property type="match status" value="2"/>
</dbReference>
<dbReference type="InterPro" id="IPR020806">
    <property type="entry name" value="PKS_PP-bd"/>
</dbReference>
<proteinExistence type="inferred from homology"/>
<dbReference type="PROSITE" id="PS50075">
    <property type="entry name" value="CARRIER"/>
    <property type="match status" value="3"/>
</dbReference>
<dbReference type="Gene3D" id="3.30.559.10">
    <property type="entry name" value="Chloramphenicol acetyltransferase-like domain"/>
    <property type="match status" value="3"/>
</dbReference>
<dbReference type="SUPFAM" id="SSF52777">
    <property type="entry name" value="CoA-dependent acyltransferases"/>
    <property type="match status" value="6"/>
</dbReference>
<dbReference type="SUPFAM" id="SSF47336">
    <property type="entry name" value="ACP-like"/>
    <property type="match status" value="3"/>
</dbReference>
<evidence type="ECO:0000313" key="7">
    <source>
        <dbReference type="Proteomes" id="UP000319103"/>
    </source>
</evidence>
<dbReference type="CDD" id="cd17643">
    <property type="entry name" value="A_NRPS_Cytc1-like"/>
    <property type="match status" value="1"/>
</dbReference>
<feature type="domain" description="Carrier" evidence="5">
    <location>
        <begin position="3126"/>
        <end position="3201"/>
    </location>
</feature>
<dbReference type="InterPro" id="IPR001242">
    <property type="entry name" value="Condensation_dom"/>
</dbReference>
<dbReference type="InterPro" id="IPR023213">
    <property type="entry name" value="CAT-like_dom_sf"/>
</dbReference>
<dbReference type="Gene3D" id="3.40.50.1820">
    <property type="entry name" value="alpha/beta hydrolase"/>
    <property type="match status" value="2"/>
</dbReference>
<dbReference type="GO" id="GO:0044550">
    <property type="term" value="P:secondary metabolite biosynthetic process"/>
    <property type="evidence" value="ECO:0007669"/>
    <property type="project" value="UniProtKB-ARBA"/>
</dbReference>
<evidence type="ECO:0000259" key="5">
    <source>
        <dbReference type="PROSITE" id="PS50075"/>
    </source>
</evidence>
<dbReference type="GO" id="GO:0072330">
    <property type="term" value="P:monocarboxylic acid biosynthetic process"/>
    <property type="evidence" value="ECO:0007669"/>
    <property type="project" value="UniProtKB-ARBA"/>
</dbReference>
<evidence type="ECO:0000256" key="4">
    <source>
        <dbReference type="ARBA" id="ARBA00022553"/>
    </source>
</evidence>
<dbReference type="PROSITE" id="PS00012">
    <property type="entry name" value="PHOSPHOPANTETHEINE"/>
    <property type="match status" value="2"/>
</dbReference>
<sequence length="3221" mass="341509">MVAFEGELRELMAGQLGIWHAQLLAPENPSFNIGEYLEIHGDLNVDLLVTALRRTLDEADNYRARFRMVDGEPRQYVSGPYDYPIHVVDLSAEPDPRAAALELVDARMRQPMGLTTGPLFAFTVYRLAPDRHLFFHFVHHLVVDGHGAGQLISRMAQQYDALLAGTDAADGALVPLSVLQDADRAYRDSADRDRDREHWLAVLAGLPERAATHRTGANRLAPPPVHHVDDIGRDQAAGLKAAARRLRTSLGGLLITAAAVYQHRMTGERDVVLGLPVRGRVGSRELGIPGMTANSLPVRFRIDRPTTVADLVRQTSQGVHGALRHQRYRFEDLRRDLRLIDEVPLFDMVVNVMAFDYPVTFGDCVSVVRNIATGPVDDVQLNISDRAADASFDISVLANPDRHDAAELREIARRYRTVVDWLAAADPTDPVSGVDLLGQDERHRVLVEWNDTASGGAAAATVPDLFEAWVARTPDAAAVAAADETVSYAQLDQRANQLARYLQDRGVGPESVVAVCMERSVDLVVALLGVLKAGAAYLPIDPAYPADRISLMLTDSRAVALLGEEAVLEDLPVRRMLTVALDTPQVRAALEAAPVTAPRRGCRPGGLAYVIYTSGSTGTPKAVMLTHAGAANLAAAQQQRCAVDEHSRVLQFASIGFDAASWELLMALCSGAALVVAPRAQLLPGAGLAEVVARHQVTHATLPPAVLAVLEPRDLPSVSTLVSAGEALGGELVTRWAPGRRFVNAYGPTEITVCATMTGPLAPGDQPSIGRPNTNTRIYVLDEDLAPVPPGVTGDLYVAGAGVARGYLGRPGLSAQRFVADPFAADGSRMYQTGDRASWTEDGRLTFAGRADDQVKIRGFRIEPGEVRAAVAACPQVAQAVVTVREDTPGDKRLVAYAVPAEGADAAELVGMVREFSAERLPQHMVPAAVVVLEELPLTVNGKIDHRALPAPEYTAAISRGPANAQEELLCAAFAEVLGLEAVGVDDNFFDLGGHSLLATRLVSRVRAALGVETETADIFEAPTVAGLAARLAGAGQARVALTVGERPERVPLSFAQRRLWFISQLEGPSSTYNAPLVLKLTGDLDRAALDAALRDVLERHEALRTVFPAQDGEPYQRILGLDEVAWELLESEVAPAELEDTLARTAGYAFDLQTEIPVRAWLFTTGPSECVMVLMVHHIAADGWSMEPLARDLSSAYASRLAGGVPGWVPLPVQYADYALWQRELLGDEGDPQSLMSRQVSYWRGVLEGTPEELALPFDRVRPAVASHRGHTVSFEVPTVLHAGLVGLAQGEGVTSFMVLQAALAVLLSRLGAGTDIPIGSAVAGRTDEALDDLVGDFVNTLVLRTDLAGDPTFAQVLERVREAALGAYANQDVPFERLVEELAPVRSLARQPLFQVVLTKLNTIAAAQDIDGPTLDLPGLRVEPLAITRPVAKFDLDVMVSEVFGADGSPGGVRGTVTVAADLFDAEAAGAIAARFVRVLEQFAADLRTRLSAVDVLDADERTRVVSGFNDTAAAVEAASVVELFEARVAADPDAVAIVSGGVSVSYGELEVRANRLAHYLVGQGVGAESVVGLCLPRGVEMIVGILAVWKAGAGYLPLDPGQAVERTGFTVKDSRAQLVLTTDEVLEDLPSVGVRLVAVDGALTAMQLAAAPVTAPGVAVAPGALAYVIYTSGSTGRPKGVAVTHSGLVNYVSSVPGRVGFGAGRYALLQAQATDLGNTVVFAALASGGELHILEEAAVTDPQAVAEYLSANEIDFLKIVPSHLAALGAAGGLERVLPGRSLVLGGEAASPALVEGLLAAAGERGVFNHYGPTETTIGVATTRLTSGGAVPVGSPIANTRFYVLDEYLKPVAPGVTGELYVAGAGLARGYVRRPGLSAERFVACPFEDGTGVPPAEGGRMYRTGDRAKWTTDGRVVFAGRADDQVKVRGFRIEPGEVQAVLAAHPLVDQGVVVAREDEPGEVRLVAYVVADDPQDTELAAAVRQFIAARLPEHMVPSAVVVVEELPLTANGKLDRKALPAPDFAAGATTDGRAPVTVQEEILCAAFAEILGLPQVGVEDDFFALGGHSLLAVSLVEKLRARGVSVSVKALFQTPTPAGLAVASGPEAVVVPANLIPEGATEITPDMLPLVELNQSSIDRILEHVEGGAANLADIYPLAPLQEGILFHHLMADQDNGGSQVDVYAVPAVLGFDSRGRLDAFLSALQNVIDRHDIYRTAILWEGLREAVQVVARQVTLPVQEVVLDREGADPVEQLLALGAGWMDLRQAPLMRVHVAAEPGSDRWLALLHSHHVVQDHTTMGVLLDEVHAFMSGQGDDLPEPLPFRGFVAQARYGISREEHLRYFTGLLGDVEDTTAPFGLVDVLGGSTGPVRAQQLVDGELADRVRGVARALGVSAATVFHLAYARMLAAVSGRVDVVFGTVLFGRMNAGAGADRVPGLFVNTLPVRARVGSESVTEALTGMQRQLAELLVHEHAPLSLAQQASAVPGSAPLFTALFNYRHGQASAQDLDLRFEGIRVVSAEGRTNYPLDVAVDDDGVGFRITVDVQAPVDPDRVCGMLRTALGELAAALEQAPQARLGSLGVLGADELRQLVVEWNRTDAEVASSTLPGLFAAQVERTPDAVAVVFEGVEVSYGELDARANRLARLLVGRGVGAESVVGVCLERGVEVVVAILAVVKAGGAYLPVDPAYPDDRIGYTLGDSGARLVLTCAELAGRLGGFGVQAVALDEPSVVGELAALDGGAVECVVSPGHPAYVIYTSGSTGRPKGVVVTHGSVTGLFAQTGPLFGGFGADDVWSCFHSFAFDFSVWELWGALLHGGRVVVVPHGVSRSPQEFLALIEREGVTVLSQTPSAFYQLAAVEEQRPGAVASLRAVVFGGEALDPARLDGWWGRHGDGGPRLVNMYGITETTVHVTFRELVSGEVGSGSVIGRGIPGLGVYVLDDFLRPVPVGVAGEMYVAGGQLARGYLGRPGLSAERFVASPFGVPGGRLYRTGDRAKWSRDGELVFAGRADDQVKIRGFRIEPGEVQSVVAGHPQVAQAAVVVREDTPGDKRLVAYVVPADRDQEGNELLELLREFVARQLPPQLMPSAVVVLEALPLTVNGKLDRKALPAPEYKGSAEVGRKPANAQEELLCQAFAEILGVPAVGVDDDFFRLGGHSVLATQLVSRVREVLGSTLSMRVLYEVSTPAGIAASLAQQTSGKKNARLALRPVRKQEETR</sequence>
<feature type="domain" description="Carrier" evidence="5">
    <location>
        <begin position="2036"/>
        <end position="2110"/>
    </location>
</feature>
<dbReference type="GO" id="GO:0017000">
    <property type="term" value="P:antibiotic biosynthetic process"/>
    <property type="evidence" value="ECO:0007669"/>
    <property type="project" value="UniProtKB-ARBA"/>
</dbReference>
<dbReference type="PANTHER" id="PTHR45527:SF1">
    <property type="entry name" value="FATTY ACID SYNTHASE"/>
    <property type="match status" value="1"/>
</dbReference>
<organism evidence="6 7">
    <name type="scientific">Kitasatospora acidiphila</name>
    <dbReference type="NCBI Taxonomy" id="2567942"/>
    <lineage>
        <taxon>Bacteria</taxon>
        <taxon>Bacillati</taxon>
        <taxon>Actinomycetota</taxon>
        <taxon>Actinomycetes</taxon>
        <taxon>Kitasatosporales</taxon>
        <taxon>Streptomycetaceae</taxon>
        <taxon>Kitasatospora</taxon>
    </lineage>
</organism>
<dbReference type="EMBL" id="VIGB01000003">
    <property type="protein sequence ID" value="TQF02768.1"/>
    <property type="molecule type" value="Genomic_DNA"/>
</dbReference>
<dbReference type="OrthoDB" id="2472181at2"/>
<dbReference type="FunFam" id="3.40.50.12780:FF:000012">
    <property type="entry name" value="Non-ribosomal peptide synthetase"/>
    <property type="match status" value="2"/>
</dbReference>
<reference evidence="6 7" key="1">
    <citation type="submission" date="2019-06" db="EMBL/GenBank/DDBJ databases">
        <title>Description of Kitasatospora acidophila sp. nov. isolated from pine grove soil, and reclassification of Streptomyces novaecaesareae to Kitasatospora novaeceasareae comb. nov.</title>
        <authorList>
            <person name="Kim M.J."/>
        </authorList>
    </citation>
    <scope>NUCLEOTIDE SEQUENCE [LARGE SCALE GENOMIC DNA]</scope>
    <source>
        <strain evidence="6 7">MMS16-CNU292</strain>
    </source>
</reference>
<dbReference type="Gene3D" id="3.40.50.12780">
    <property type="entry name" value="N-terminal domain of ligase-like"/>
    <property type="match status" value="2"/>
</dbReference>
<dbReference type="SUPFAM" id="SSF56801">
    <property type="entry name" value="Acetyl-CoA synthetase-like"/>
    <property type="match status" value="3"/>
</dbReference>
<dbReference type="Proteomes" id="UP000319103">
    <property type="component" value="Unassembled WGS sequence"/>
</dbReference>
<dbReference type="CDD" id="cd19540">
    <property type="entry name" value="LCL_NRPS-like"/>
    <property type="match status" value="1"/>
</dbReference>
<dbReference type="Pfam" id="PF00668">
    <property type="entry name" value="Condensation"/>
    <property type="match status" value="3"/>
</dbReference>
<dbReference type="InterPro" id="IPR036736">
    <property type="entry name" value="ACP-like_sf"/>
</dbReference>
<dbReference type="Pfam" id="PF00550">
    <property type="entry name" value="PP-binding"/>
    <property type="match status" value="3"/>
</dbReference>
<dbReference type="NCBIfam" id="TIGR01733">
    <property type="entry name" value="AA-adenyl-dom"/>
    <property type="match status" value="3"/>
</dbReference>
<dbReference type="CDD" id="cd17652">
    <property type="entry name" value="A_NRPS_CmdD_like"/>
    <property type="match status" value="1"/>
</dbReference>
<dbReference type="GO" id="GO:0005829">
    <property type="term" value="C:cytosol"/>
    <property type="evidence" value="ECO:0007669"/>
    <property type="project" value="TreeGrafter"/>
</dbReference>
<evidence type="ECO:0000256" key="1">
    <source>
        <dbReference type="ARBA" id="ARBA00001957"/>
    </source>
</evidence>
<dbReference type="InterPro" id="IPR045851">
    <property type="entry name" value="AMP-bd_C_sf"/>
</dbReference>
<dbReference type="InterPro" id="IPR000873">
    <property type="entry name" value="AMP-dep_synth/lig_dom"/>
</dbReference>
<dbReference type="Gene3D" id="3.30.300.30">
    <property type="match status" value="3"/>
</dbReference>
<evidence type="ECO:0000256" key="3">
    <source>
        <dbReference type="ARBA" id="ARBA00022450"/>
    </source>
</evidence>
<protein>
    <submittedName>
        <fullName evidence="6">Amino acid adenylation domain-containing protein</fullName>
    </submittedName>
</protein>
<dbReference type="InterPro" id="IPR025110">
    <property type="entry name" value="AMP-bd_C"/>
</dbReference>
<dbReference type="Pfam" id="PF00501">
    <property type="entry name" value="AMP-binding"/>
    <property type="match status" value="3"/>
</dbReference>
<dbReference type="CDD" id="cd19544">
    <property type="entry name" value="E-C_NRPS"/>
    <property type="match status" value="1"/>
</dbReference>
<dbReference type="FunFam" id="1.10.1200.10:FF:000005">
    <property type="entry name" value="Nonribosomal peptide synthetase 1"/>
    <property type="match status" value="1"/>
</dbReference>
<dbReference type="GO" id="GO:0031177">
    <property type="term" value="F:phosphopantetheine binding"/>
    <property type="evidence" value="ECO:0007669"/>
    <property type="project" value="InterPro"/>
</dbReference>
<comment type="similarity">
    <text evidence="2">Belongs to the ATP-dependent AMP-binding enzyme family.</text>
</comment>
<dbReference type="FunFam" id="2.30.38.10:FF:000001">
    <property type="entry name" value="Non-ribosomal peptide synthetase PvdI"/>
    <property type="match status" value="1"/>
</dbReference>
<keyword evidence="7" id="KW-1185">Reference proteome</keyword>
<accession>A0A540W174</accession>
<dbReference type="InterPro" id="IPR029058">
    <property type="entry name" value="AB_hydrolase_fold"/>
</dbReference>
<dbReference type="RefSeq" id="WP_141633458.1">
    <property type="nucleotide sequence ID" value="NZ_VIGB01000003.1"/>
</dbReference>
<dbReference type="SMART" id="SM00823">
    <property type="entry name" value="PKS_PP"/>
    <property type="match status" value="3"/>
</dbReference>
<dbReference type="GO" id="GO:0003824">
    <property type="term" value="F:catalytic activity"/>
    <property type="evidence" value="ECO:0007669"/>
    <property type="project" value="InterPro"/>
</dbReference>
<keyword evidence="3" id="KW-0596">Phosphopantetheine</keyword>
<dbReference type="InterPro" id="IPR006162">
    <property type="entry name" value="Ppantetheine_attach_site"/>
</dbReference>
<gene>
    <name evidence="6" type="ORF">E6W39_11465</name>
</gene>
<evidence type="ECO:0000313" key="6">
    <source>
        <dbReference type="EMBL" id="TQF02768.1"/>
    </source>
</evidence>
<dbReference type="FunFam" id="3.30.300.30:FF:000010">
    <property type="entry name" value="Enterobactin synthetase component F"/>
    <property type="match status" value="3"/>
</dbReference>
<keyword evidence="4" id="KW-0597">Phosphoprotein</keyword>
<dbReference type="InterPro" id="IPR009081">
    <property type="entry name" value="PP-bd_ACP"/>
</dbReference>
<comment type="caution">
    <text evidence="6">The sequence shown here is derived from an EMBL/GenBank/DDBJ whole genome shotgun (WGS) entry which is preliminary data.</text>
</comment>
<dbReference type="Gene3D" id="1.10.1200.10">
    <property type="entry name" value="ACP-like"/>
    <property type="match status" value="1"/>
</dbReference>
<dbReference type="PROSITE" id="PS00455">
    <property type="entry name" value="AMP_BINDING"/>
    <property type="match status" value="3"/>
</dbReference>
<dbReference type="Gene3D" id="2.30.38.10">
    <property type="entry name" value="Luciferase, Domain 3"/>
    <property type="match status" value="1"/>
</dbReference>
<evidence type="ECO:0000256" key="2">
    <source>
        <dbReference type="ARBA" id="ARBA00006432"/>
    </source>
</evidence>
<dbReference type="InterPro" id="IPR042099">
    <property type="entry name" value="ANL_N_sf"/>
</dbReference>
<comment type="cofactor">
    <cofactor evidence="1">
        <name>pantetheine 4'-phosphate</name>
        <dbReference type="ChEBI" id="CHEBI:47942"/>
    </cofactor>
</comment>
<dbReference type="NCBIfam" id="NF003417">
    <property type="entry name" value="PRK04813.1"/>
    <property type="match status" value="3"/>
</dbReference>